<proteinExistence type="predicted"/>
<feature type="region of interest" description="Disordered" evidence="1">
    <location>
        <begin position="32"/>
        <end position="115"/>
    </location>
</feature>
<evidence type="ECO:0000313" key="3">
    <source>
        <dbReference type="Proteomes" id="UP000825729"/>
    </source>
</evidence>
<sequence length="482" mass="51963">MEKMRIMTVIGPILADGDRKARSQLVHLRAPLTTLKDASGSASKKKKKARVEAQPTSVPSPPTFLPPISEVETHVEPQPSCPRPELNPPETVHISSSPEASDAPREEVSHPTSTVQTCSCVVATPEGTEVVEDHAVVAPSSTQLETLPVQEVVPPVVQKDVAPVIQEVAEEGAAIKVEALASVLQEEAPAPAAKEVVGVEAPVSVVREEAPAIEAPVPAIEEMVEIIQEEVPTVAVEEVVEVVQEEVPAVEEASIVQDTVTSLTLPAPPASTSLATPSQQLLSCFKDMMLQIWKDQITPRMLSPDVVRDLSLAAYAEFVISRLQDVSKDASRLQNYTQTLQALKGIESLVGEKASRISKDSTESDTKETLDALSSKLDDAEVTLDEPAEEILQAKLDEEDARECLELAREQVRSAKTRVGYLTTQVDQIQESVQELKEAVLGATKKVEEVAAMPTLSVSEEATLLSLRAAFAELQQEMTKDL</sequence>
<comment type="caution">
    <text evidence="2">The sequence shown here is derived from an EMBL/GenBank/DDBJ whole genome shotgun (WGS) entry which is preliminary data.</text>
</comment>
<gene>
    <name evidence="2" type="ORF">H6P81_017848</name>
</gene>
<dbReference type="Proteomes" id="UP000825729">
    <property type="component" value="Unassembled WGS sequence"/>
</dbReference>
<accession>A0AAV7DZS5</accession>
<evidence type="ECO:0000256" key="1">
    <source>
        <dbReference type="SAM" id="MobiDB-lite"/>
    </source>
</evidence>
<protein>
    <recommendedName>
        <fullName evidence="4">Fibrous sheath CABYR-binding protein-like</fullName>
    </recommendedName>
</protein>
<evidence type="ECO:0000313" key="2">
    <source>
        <dbReference type="EMBL" id="KAG9441994.1"/>
    </source>
</evidence>
<evidence type="ECO:0008006" key="4">
    <source>
        <dbReference type="Google" id="ProtNLM"/>
    </source>
</evidence>
<name>A0AAV7DZS5_ARIFI</name>
<keyword evidence="3" id="KW-1185">Reference proteome</keyword>
<dbReference type="AlphaFoldDB" id="A0AAV7DZS5"/>
<organism evidence="2 3">
    <name type="scientific">Aristolochia fimbriata</name>
    <name type="common">White veined hardy Dutchman's pipe vine</name>
    <dbReference type="NCBI Taxonomy" id="158543"/>
    <lineage>
        <taxon>Eukaryota</taxon>
        <taxon>Viridiplantae</taxon>
        <taxon>Streptophyta</taxon>
        <taxon>Embryophyta</taxon>
        <taxon>Tracheophyta</taxon>
        <taxon>Spermatophyta</taxon>
        <taxon>Magnoliopsida</taxon>
        <taxon>Magnoliidae</taxon>
        <taxon>Piperales</taxon>
        <taxon>Aristolochiaceae</taxon>
        <taxon>Aristolochia</taxon>
    </lineage>
</organism>
<dbReference type="EMBL" id="JAINDJ010000007">
    <property type="protein sequence ID" value="KAG9441994.1"/>
    <property type="molecule type" value="Genomic_DNA"/>
</dbReference>
<reference evidence="2 3" key="1">
    <citation type="submission" date="2021-07" db="EMBL/GenBank/DDBJ databases">
        <title>The Aristolochia fimbriata genome: insights into angiosperm evolution, floral development and chemical biosynthesis.</title>
        <authorList>
            <person name="Jiao Y."/>
        </authorList>
    </citation>
    <scope>NUCLEOTIDE SEQUENCE [LARGE SCALE GENOMIC DNA]</scope>
    <source>
        <strain evidence="2">IBCAS-2021</strain>
        <tissue evidence="2">Leaf</tissue>
    </source>
</reference>